<dbReference type="Gene3D" id="3.40.30.10">
    <property type="entry name" value="Glutaredoxin"/>
    <property type="match status" value="1"/>
</dbReference>
<comment type="similarity">
    <text evidence="3">Belongs to the protein disulfide isomerase family.</text>
</comment>
<proteinExistence type="inferred from homology"/>
<accession>A0A146K5Y6</accession>
<organism evidence="9">
    <name type="scientific">Trepomonas sp. PC1</name>
    <dbReference type="NCBI Taxonomy" id="1076344"/>
    <lineage>
        <taxon>Eukaryota</taxon>
        <taxon>Metamonada</taxon>
        <taxon>Diplomonadida</taxon>
        <taxon>Hexamitidae</taxon>
        <taxon>Hexamitinae</taxon>
        <taxon>Trepomonas</taxon>
    </lineage>
</organism>
<dbReference type="CDD" id="cd02961">
    <property type="entry name" value="PDI_a_family"/>
    <property type="match status" value="1"/>
</dbReference>
<dbReference type="AlphaFoldDB" id="A0A146K5Y6"/>
<protein>
    <recommendedName>
        <fullName evidence="4">protein disulfide-isomerase</fullName>
        <ecNumber evidence="4">5.3.4.1</ecNumber>
    </recommendedName>
</protein>
<sequence>MFLLSSQEVLTLTDKNFSSFTKEHKWTLVKFYTTWCGHCVTLKPKWEQLSTIVDIPVAEMDCGSSQKTCGKLGITGYPAMKMIGDENYDYKGNHEAQDIAQWAEDLYKITFYEVDDFDDIKQIARKLSLQHFFVMHGRSSQKVRFANFFKKFDATLFYIVSQEEQLHVFQNGVKSRFQFGLNDNKKLTQFILQHNQPFITQLTQKLFYKLEQSTKISLVVCKPSKEIREFLLQLAQSNAQFNFAFNCDFGDLARILQMNSLQNAAIFFKAKGA</sequence>
<name>A0A146K5Y6_9EUKA</name>
<dbReference type="Pfam" id="PF00085">
    <property type="entry name" value="Thioredoxin"/>
    <property type="match status" value="1"/>
</dbReference>
<dbReference type="InterPro" id="IPR013766">
    <property type="entry name" value="Thioredoxin_domain"/>
</dbReference>
<dbReference type="GO" id="GO:0006457">
    <property type="term" value="P:protein folding"/>
    <property type="evidence" value="ECO:0007669"/>
    <property type="project" value="TreeGrafter"/>
</dbReference>
<dbReference type="GO" id="GO:0034976">
    <property type="term" value="P:response to endoplasmic reticulum stress"/>
    <property type="evidence" value="ECO:0007669"/>
    <property type="project" value="TreeGrafter"/>
</dbReference>
<evidence type="ECO:0000256" key="2">
    <source>
        <dbReference type="ARBA" id="ARBA00004319"/>
    </source>
</evidence>
<dbReference type="EMBL" id="GDID01005302">
    <property type="protein sequence ID" value="JAP91304.1"/>
    <property type="molecule type" value="Transcribed_RNA"/>
</dbReference>
<evidence type="ECO:0000256" key="3">
    <source>
        <dbReference type="ARBA" id="ARBA00006347"/>
    </source>
</evidence>
<keyword evidence="7" id="KW-0676">Redox-active center</keyword>
<dbReference type="GO" id="GO:0003756">
    <property type="term" value="F:protein disulfide isomerase activity"/>
    <property type="evidence" value="ECO:0007669"/>
    <property type="project" value="UniProtKB-EC"/>
</dbReference>
<comment type="catalytic activity">
    <reaction evidence="1">
        <text>Catalyzes the rearrangement of -S-S- bonds in proteins.</text>
        <dbReference type="EC" id="5.3.4.1"/>
    </reaction>
</comment>
<dbReference type="PROSITE" id="PS51352">
    <property type="entry name" value="THIOREDOXIN_2"/>
    <property type="match status" value="1"/>
</dbReference>
<gene>
    <name evidence="9" type="ORF">TPC1_17121</name>
</gene>
<reference evidence="9" key="1">
    <citation type="submission" date="2015-07" db="EMBL/GenBank/DDBJ databases">
        <title>Adaptation to a free-living lifestyle via gene acquisitions in the diplomonad Trepomonas sp. PC1.</title>
        <authorList>
            <person name="Xu F."/>
            <person name="Jerlstrom-Hultqvist J."/>
            <person name="Kolisko M."/>
            <person name="Simpson A.G.B."/>
            <person name="Roger A.J."/>
            <person name="Svard S.G."/>
            <person name="Andersson J.O."/>
        </authorList>
    </citation>
    <scope>NUCLEOTIDE SEQUENCE</scope>
    <source>
        <strain evidence="9">PC1</strain>
    </source>
</reference>
<keyword evidence="6 9" id="KW-0413">Isomerase</keyword>
<dbReference type="PANTHER" id="PTHR18929:SF132">
    <property type="entry name" value="PROTEIN DISULFIDE-ISOMERASE A3"/>
    <property type="match status" value="1"/>
</dbReference>
<dbReference type="SUPFAM" id="SSF52833">
    <property type="entry name" value="Thioredoxin-like"/>
    <property type="match status" value="1"/>
</dbReference>
<comment type="subcellular location">
    <subcellularLocation>
        <location evidence="2">Endoplasmic reticulum lumen</location>
    </subcellularLocation>
</comment>
<evidence type="ECO:0000256" key="1">
    <source>
        <dbReference type="ARBA" id="ARBA00001182"/>
    </source>
</evidence>
<evidence type="ECO:0000313" key="9">
    <source>
        <dbReference type="EMBL" id="JAP91304.1"/>
    </source>
</evidence>
<evidence type="ECO:0000256" key="7">
    <source>
        <dbReference type="ARBA" id="ARBA00023284"/>
    </source>
</evidence>
<feature type="non-terminal residue" evidence="9">
    <location>
        <position position="273"/>
    </location>
</feature>
<dbReference type="GO" id="GO:0005788">
    <property type="term" value="C:endoplasmic reticulum lumen"/>
    <property type="evidence" value="ECO:0007669"/>
    <property type="project" value="UniProtKB-SubCell"/>
</dbReference>
<evidence type="ECO:0000256" key="4">
    <source>
        <dbReference type="ARBA" id="ARBA00012723"/>
    </source>
</evidence>
<dbReference type="InterPro" id="IPR017937">
    <property type="entry name" value="Thioredoxin_CS"/>
</dbReference>
<dbReference type="InterPro" id="IPR036249">
    <property type="entry name" value="Thioredoxin-like_sf"/>
</dbReference>
<evidence type="ECO:0000256" key="6">
    <source>
        <dbReference type="ARBA" id="ARBA00023235"/>
    </source>
</evidence>
<keyword evidence="5" id="KW-0256">Endoplasmic reticulum</keyword>
<evidence type="ECO:0000259" key="8">
    <source>
        <dbReference type="PROSITE" id="PS51352"/>
    </source>
</evidence>
<dbReference type="PROSITE" id="PS00194">
    <property type="entry name" value="THIOREDOXIN_1"/>
    <property type="match status" value="1"/>
</dbReference>
<evidence type="ECO:0000256" key="5">
    <source>
        <dbReference type="ARBA" id="ARBA00022824"/>
    </source>
</evidence>
<dbReference type="EC" id="5.3.4.1" evidence="4"/>
<feature type="domain" description="Thioredoxin" evidence="8">
    <location>
        <begin position="1"/>
        <end position="108"/>
    </location>
</feature>
<dbReference type="PANTHER" id="PTHR18929">
    <property type="entry name" value="PROTEIN DISULFIDE ISOMERASE"/>
    <property type="match status" value="1"/>
</dbReference>